<organism evidence="1 2">
    <name type="scientific">Streptantibioticus cattleyicolor (strain ATCC 35852 / DSM 46488 / JCM 4925 / NBRC 14057 / NRRL 8057)</name>
    <name type="common">Streptomyces cattleya</name>
    <dbReference type="NCBI Taxonomy" id="1003195"/>
    <lineage>
        <taxon>Bacteria</taxon>
        <taxon>Bacillati</taxon>
        <taxon>Actinomycetota</taxon>
        <taxon>Actinomycetes</taxon>
        <taxon>Kitasatosporales</taxon>
        <taxon>Streptomycetaceae</taxon>
        <taxon>Streptantibioticus</taxon>
    </lineage>
</organism>
<gene>
    <name evidence="1" type="ordered locus">SCATT_p11030</name>
</gene>
<dbReference type="AlphaFoldDB" id="F8JMR8"/>
<keyword evidence="2" id="KW-1185">Reference proteome</keyword>
<reference evidence="2" key="1">
    <citation type="submission" date="2011-12" db="EMBL/GenBank/DDBJ databases">
        <title>Complete genome sequence of Streptomyces cattleya strain DSM 46488.</title>
        <authorList>
            <person name="Ou H.-Y."/>
            <person name="Li P."/>
            <person name="Zhao C."/>
            <person name="O'Hagan D."/>
            <person name="Deng Z."/>
        </authorList>
    </citation>
    <scope>NUCLEOTIDE SEQUENCE [LARGE SCALE GENOMIC DNA]</scope>
    <source>
        <strain evidence="2">ATCC 35852 / DSM 46488 / JCM 4925 / NBRC 14057 / NRRL 8057</strain>
        <plasmid evidence="2">Plasmid pSCATT</plasmid>
    </source>
</reference>
<dbReference type="EMBL" id="CP003229">
    <property type="protein sequence ID" value="AEW99296.1"/>
    <property type="molecule type" value="Genomic_DNA"/>
</dbReference>
<dbReference type="RefSeq" id="WP_014151093.1">
    <property type="nucleotide sequence ID" value="NC_016113.1"/>
</dbReference>
<dbReference type="PATRIC" id="fig|1003195.11.peg.618"/>
<name>F8JMR8_STREN</name>
<dbReference type="Proteomes" id="UP000007842">
    <property type="component" value="Plasmid pSCATT"/>
</dbReference>
<evidence type="ECO:0000313" key="2">
    <source>
        <dbReference type="Proteomes" id="UP000007842"/>
    </source>
</evidence>
<protein>
    <submittedName>
        <fullName evidence="1">Uncharacterized protein</fullName>
    </submittedName>
</protein>
<sequence>MDRSLLSTRAALVLSLAVAAGVGAGVLAALAGDGAARCVLCGLAAVGPAVPFFNTLVAADDRADRDGGRRRG</sequence>
<proteinExistence type="predicted"/>
<geneLocation type="plasmid" evidence="1 2">
    <name>pSCATT</name>
</geneLocation>
<dbReference type="KEGG" id="scy:SCATT_p11030"/>
<evidence type="ECO:0000313" key="1">
    <source>
        <dbReference type="EMBL" id="AEW99296.1"/>
    </source>
</evidence>
<accession>F8JMR8</accession>
<dbReference type="KEGG" id="sct:SCAT_p0638"/>
<accession>G8XEE2</accession>
<keyword evidence="1" id="KW-0614">Plasmid</keyword>
<dbReference type="HOGENOM" id="CLU_196114_0_0_11"/>